<evidence type="ECO:0000313" key="2">
    <source>
        <dbReference type="Proteomes" id="UP000019146"/>
    </source>
</evidence>
<gene>
    <name evidence="1" type="ORF">K788_00002625</name>
</gene>
<dbReference type="EMBL" id="CP012747">
    <property type="protein sequence ID" value="ALL68451.1"/>
    <property type="molecule type" value="Genomic_DNA"/>
</dbReference>
<dbReference type="Proteomes" id="UP000019146">
    <property type="component" value="Chromosome 2"/>
</dbReference>
<evidence type="ECO:0000313" key="1">
    <source>
        <dbReference type="EMBL" id="ALL68451.1"/>
    </source>
</evidence>
<accession>A0A0P0RIG4</accession>
<proteinExistence type="predicted"/>
<reference evidence="1 2" key="1">
    <citation type="journal article" date="2014" name="Genome Announc.">
        <title>Draft Genome Sequence of the Haloacid-Degrading Burkholderia caribensis Strain MBA4.</title>
        <authorList>
            <person name="Pan Y."/>
            <person name="Kong K.F."/>
            <person name="Tsang J.S."/>
        </authorList>
    </citation>
    <scope>NUCLEOTIDE SEQUENCE [LARGE SCALE GENOMIC DNA]</scope>
    <source>
        <strain evidence="1 2">MBA4</strain>
    </source>
</reference>
<organism evidence="1 2">
    <name type="scientific">Paraburkholderia caribensis MBA4</name>
    <dbReference type="NCBI Taxonomy" id="1323664"/>
    <lineage>
        <taxon>Bacteria</taxon>
        <taxon>Pseudomonadati</taxon>
        <taxon>Pseudomonadota</taxon>
        <taxon>Betaproteobacteria</taxon>
        <taxon>Burkholderiales</taxon>
        <taxon>Burkholderiaceae</taxon>
        <taxon>Paraburkholderia</taxon>
    </lineage>
</organism>
<protein>
    <submittedName>
        <fullName evidence="1">Uncharacterized protein</fullName>
    </submittedName>
</protein>
<dbReference type="KEGG" id="bcai:K788_00002625"/>
<sequence length="37" mass="4294">MLRMQVARIGLLWPRDRFTEKLHIAASSQPFCGFSET</sequence>
<name>A0A0P0RIG4_9BURK</name>
<dbReference type="AlphaFoldDB" id="A0A0P0RIG4"/>